<dbReference type="PANTHER" id="PTHR13947:SF37">
    <property type="entry name" value="LD18367P"/>
    <property type="match status" value="1"/>
</dbReference>
<protein>
    <submittedName>
        <fullName evidence="4">GNAT family N-acetyltransferase</fullName>
    </submittedName>
</protein>
<dbReference type="PANTHER" id="PTHR13947">
    <property type="entry name" value="GNAT FAMILY N-ACETYLTRANSFERASE"/>
    <property type="match status" value="1"/>
</dbReference>
<dbReference type="SUPFAM" id="SSF46785">
    <property type="entry name" value="Winged helix' DNA-binding domain"/>
    <property type="match status" value="1"/>
</dbReference>
<dbReference type="SMART" id="SM00347">
    <property type="entry name" value="HTH_MARR"/>
    <property type="match status" value="1"/>
</dbReference>
<evidence type="ECO:0000313" key="5">
    <source>
        <dbReference type="Proteomes" id="UP000654345"/>
    </source>
</evidence>
<dbReference type="Proteomes" id="UP000654345">
    <property type="component" value="Unassembled WGS sequence"/>
</dbReference>
<dbReference type="CDD" id="cd04301">
    <property type="entry name" value="NAT_SF"/>
    <property type="match status" value="1"/>
</dbReference>
<dbReference type="Pfam" id="PF12802">
    <property type="entry name" value="MarR_2"/>
    <property type="match status" value="1"/>
</dbReference>
<feature type="domain" description="N-acetyltransferase" evidence="3">
    <location>
        <begin position="163"/>
        <end position="306"/>
    </location>
</feature>
<proteinExistence type="predicted"/>
<evidence type="ECO:0000256" key="1">
    <source>
        <dbReference type="ARBA" id="ARBA00022679"/>
    </source>
</evidence>
<dbReference type="Pfam" id="PF00583">
    <property type="entry name" value="Acetyltransf_1"/>
    <property type="match status" value="1"/>
</dbReference>
<evidence type="ECO:0000259" key="3">
    <source>
        <dbReference type="PROSITE" id="PS51186"/>
    </source>
</evidence>
<organism evidence="4 5">
    <name type="scientific">Ktedonobacter robiniae</name>
    <dbReference type="NCBI Taxonomy" id="2778365"/>
    <lineage>
        <taxon>Bacteria</taxon>
        <taxon>Bacillati</taxon>
        <taxon>Chloroflexota</taxon>
        <taxon>Ktedonobacteria</taxon>
        <taxon>Ktedonobacterales</taxon>
        <taxon>Ktedonobacteraceae</taxon>
        <taxon>Ktedonobacter</taxon>
    </lineage>
</organism>
<comment type="caution">
    <text evidence="4">The sequence shown here is derived from an EMBL/GenBank/DDBJ whole genome shotgun (WGS) entry which is preliminary data.</text>
</comment>
<reference evidence="4 5" key="1">
    <citation type="journal article" date="2021" name="Int. J. Syst. Evol. Microbiol.">
        <title>Reticulibacter mediterranei gen. nov., sp. nov., within the new family Reticulibacteraceae fam. nov., and Ktedonospora formicarum gen. nov., sp. nov., Ktedonobacter robiniae sp. nov., Dictyobacter formicarum sp. nov. and Dictyobacter arantiisoli sp. nov., belonging to the class Ktedonobacteria.</title>
        <authorList>
            <person name="Yabe S."/>
            <person name="Zheng Y."/>
            <person name="Wang C.M."/>
            <person name="Sakai Y."/>
            <person name="Abe K."/>
            <person name="Yokota A."/>
            <person name="Donadio S."/>
            <person name="Cavaletti L."/>
            <person name="Monciardini P."/>
        </authorList>
    </citation>
    <scope>NUCLEOTIDE SEQUENCE [LARGE SCALE GENOMIC DNA]</scope>
    <source>
        <strain evidence="4 5">SOSP1-30</strain>
    </source>
</reference>
<keyword evidence="5" id="KW-1185">Reference proteome</keyword>
<dbReference type="InterPro" id="IPR050769">
    <property type="entry name" value="NAT_camello-type"/>
</dbReference>
<dbReference type="EMBL" id="BNJG01000003">
    <property type="protein sequence ID" value="GHO58943.1"/>
    <property type="molecule type" value="Genomic_DNA"/>
</dbReference>
<dbReference type="PROSITE" id="PS51186">
    <property type="entry name" value="GNAT"/>
    <property type="match status" value="1"/>
</dbReference>
<dbReference type="PRINTS" id="PR00598">
    <property type="entry name" value="HTHMARR"/>
</dbReference>
<dbReference type="InterPro" id="IPR016181">
    <property type="entry name" value="Acyl_CoA_acyltransferase"/>
</dbReference>
<evidence type="ECO:0000259" key="2">
    <source>
        <dbReference type="PROSITE" id="PS50995"/>
    </source>
</evidence>
<keyword evidence="1" id="KW-0808">Transferase</keyword>
<dbReference type="InterPro" id="IPR000835">
    <property type="entry name" value="HTH_MarR-typ"/>
</dbReference>
<dbReference type="Gene3D" id="1.10.10.10">
    <property type="entry name" value="Winged helix-like DNA-binding domain superfamily/Winged helix DNA-binding domain"/>
    <property type="match status" value="1"/>
</dbReference>
<dbReference type="PROSITE" id="PS50995">
    <property type="entry name" value="HTH_MARR_2"/>
    <property type="match status" value="1"/>
</dbReference>
<dbReference type="InterPro" id="IPR036390">
    <property type="entry name" value="WH_DNA-bd_sf"/>
</dbReference>
<sequence length="309" mass="35926">MIVDNLETKIREVRRFNRFFTRQIGVLREGLLHSPYSLAESRVIFDLAQGHALTASDLCRELGLDAGYLSRILNRLEQQGLLEKVRSETDGRQRLLRLTTEGRQAFAVLDQRSRDEVSEMLGELSEGEQQRLLQAMESIEHIFNKSLKYAEPFFLRSHEPGDMGWVTHRHGVLYTQEYGWDERFEALVAQIVADFINNYQPEWERCWIAEMQGEIVGSVFVVRANEDEAKLRLLLVEPKARGLGLGTRLVEECIRFARRRGYKKLKLWTNSILVEARHIYTKTGFTLVEQEPHHSYGHDLIGETWELPL</sequence>
<dbReference type="InterPro" id="IPR036388">
    <property type="entry name" value="WH-like_DNA-bd_sf"/>
</dbReference>
<dbReference type="InterPro" id="IPR000182">
    <property type="entry name" value="GNAT_dom"/>
</dbReference>
<name>A0ABQ3V1T9_9CHLR</name>
<evidence type="ECO:0000313" key="4">
    <source>
        <dbReference type="EMBL" id="GHO58943.1"/>
    </source>
</evidence>
<dbReference type="InterPro" id="IPR011991">
    <property type="entry name" value="ArsR-like_HTH"/>
</dbReference>
<feature type="domain" description="HTH marR-type" evidence="2">
    <location>
        <begin position="1"/>
        <end position="141"/>
    </location>
</feature>
<dbReference type="Gene3D" id="3.40.630.30">
    <property type="match status" value="1"/>
</dbReference>
<gene>
    <name evidence="4" type="ORF">KSB_74180</name>
</gene>
<dbReference type="SUPFAM" id="SSF55729">
    <property type="entry name" value="Acyl-CoA N-acyltransferases (Nat)"/>
    <property type="match status" value="1"/>
</dbReference>
<dbReference type="CDD" id="cd00090">
    <property type="entry name" value="HTH_ARSR"/>
    <property type="match status" value="1"/>
</dbReference>
<accession>A0ABQ3V1T9</accession>